<dbReference type="AlphaFoldDB" id="A0A0D9XZ91"/>
<keyword evidence="2" id="KW-1185">Reference proteome</keyword>
<organism evidence="1 2">
    <name type="scientific">Leersia perrieri</name>
    <dbReference type="NCBI Taxonomy" id="77586"/>
    <lineage>
        <taxon>Eukaryota</taxon>
        <taxon>Viridiplantae</taxon>
        <taxon>Streptophyta</taxon>
        <taxon>Embryophyta</taxon>
        <taxon>Tracheophyta</taxon>
        <taxon>Spermatophyta</taxon>
        <taxon>Magnoliopsida</taxon>
        <taxon>Liliopsida</taxon>
        <taxon>Poales</taxon>
        <taxon>Poaceae</taxon>
        <taxon>BOP clade</taxon>
        <taxon>Oryzoideae</taxon>
        <taxon>Oryzeae</taxon>
        <taxon>Oryzinae</taxon>
        <taxon>Leersia</taxon>
    </lineage>
</organism>
<reference evidence="2" key="2">
    <citation type="submission" date="2013-12" db="EMBL/GenBank/DDBJ databases">
        <authorList>
            <person name="Yu Y."/>
            <person name="Lee S."/>
            <person name="de Baynast K."/>
            <person name="Wissotski M."/>
            <person name="Liu L."/>
            <person name="Talag J."/>
            <person name="Goicoechea J."/>
            <person name="Angelova A."/>
            <person name="Jetty R."/>
            <person name="Kudrna D."/>
            <person name="Golser W."/>
            <person name="Rivera L."/>
            <person name="Zhang J."/>
            <person name="Wing R."/>
        </authorList>
    </citation>
    <scope>NUCLEOTIDE SEQUENCE</scope>
</reference>
<dbReference type="STRING" id="77586.A0A0D9XZ91"/>
<reference evidence="1" key="3">
    <citation type="submission" date="2015-04" db="UniProtKB">
        <authorList>
            <consortium name="EnsemblPlants"/>
        </authorList>
    </citation>
    <scope>IDENTIFICATION</scope>
</reference>
<accession>A0A0D9XZ91</accession>
<dbReference type="HOGENOM" id="CLU_050336_0_0_1"/>
<proteinExistence type="predicted"/>
<dbReference type="Proteomes" id="UP000032180">
    <property type="component" value="Chromosome 12"/>
</dbReference>
<dbReference type="PANTHER" id="PTHR32387:SF9">
    <property type="entry name" value="RING-TYPE DOMAIN-CONTAINING PROTEIN"/>
    <property type="match status" value="1"/>
</dbReference>
<reference evidence="1 2" key="1">
    <citation type="submission" date="2012-08" db="EMBL/GenBank/DDBJ databases">
        <title>Oryza genome evolution.</title>
        <authorList>
            <person name="Wing R.A."/>
        </authorList>
    </citation>
    <scope>NUCLEOTIDE SEQUENCE</scope>
</reference>
<dbReference type="PANTHER" id="PTHR32387">
    <property type="entry name" value="WU:FJ29H11"/>
    <property type="match status" value="1"/>
</dbReference>
<dbReference type="Gramene" id="LPERR12G09800.1">
    <property type="protein sequence ID" value="LPERR12G09800.1"/>
    <property type="gene ID" value="LPERR12G09800"/>
</dbReference>
<dbReference type="InterPro" id="IPR052957">
    <property type="entry name" value="Auxin_embryo_med"/>
</dbReference>
<dbReference type="eggNOG" id="ENOG502QXH2">
    <property type="taxonomic scope" value="Eukaryota"/>
</dbReference>
<protein>
    <submittedName>
        <fullName evidence="1">Uncharacterized protein</fullName>
    </submittedName>
</protein>
<dbReference type="EnsemblPlants" id="LPERR12G09800.1">
    <property type="protein sequence ID" value="LPERR12G09800.1"/>
    <property type="gene ID" value="LPERR12G09800"/>
</dbReference>
<sequence>MMMGSGSRLHVLVTWYDYKLLRFFKTVFGVKGHPTIGDYCRLWIMWQNSNSTLTPKDCAAFFEFVEKSWNKEIGKYLAGSITKVPVCSGDQILLLQKHDVFIPDDLLLEDLFKKKAEQPLFVWYPPASLSLLSPTKLNEIYNTIGVQKISEVVTRDESEDLKLDSLTMVRKETMIKPGLLRIILALLADPVLDIPAEKRHKMVSSLTNVDVYETVMPLTVSYQVGLSSGRSMHVKSARLFCWEREDFRLFMRKNYGSGSLDNAQRIQYASYFAEISKGLLFERTDRVPALAELISAGFQLDFDVPAVRFLLKFKNLRLLEEDEQFCYLAPFQSNKSCNDPTYMLSLSL</sequence>
<evidence type="ECO:0000313" key="2">
    <source>
        <dbReference type="Proteomes" id="UP000032180"/>
    </source>
</evidence>
<evidence type="ECO:0000313" key="1">
    <source>
        <dbReference type="EnsemblPlants" id="LPERR12G09800.1"/>
    </source>
</evidence>
<name>A0A0D9XZ91_9ORYZ</name>